<evidence type="ECO:0000259" key="1">
    <source>
        <dbReference type="Pfam" id="PF17782"/>
    </source>
</evidence>
<keyword evidence="3" id="KW-1185">Reference proteome</keyword>
<dbReference type="InterPro" id="IPR041614">
    <property type="entry name" value="DprA_WH"/>
</dbReference>
<dbReference type="AlphaFoldDB" id="G4D6C7"/>
<dbReference type="Gene3D" id="1.10.10.10">
    <property type="entry name" value="Winged helix-like DNA-binding domain superfamily/Winged helix DNA-binding domain"/>
    <property type="match status" value="1"/>
</dbReference>
<dbReference type="Pfam" id="PF17782">
    <property type="entry name" value="WHD_DprA"/>
    <property type="match status" value="1"/>
</dbReference>
<name>G4D6C7_9FIRM</name>
<dbReference type="HOGENOM" id="CLU_2956555_0_0_9"/>
<dbReference type="InterPro" id="IPR036388">
    <property type="entry name" value="WH-like_DNA-bd_sf"/>
</dbReference>
<dbReference type="EMBL" id="AGBB01000201">
    <property type="protein sequence ID" value="EGY76603.1"/>
    <property type="molecule type" value="Genomic_DNA"/>
</dbReference>
<gene>
    <name evidence="2" type="ORF">HMPREF9129_1957</name>
</gene>
<evidence type="ECO:0000313" key="2">
    <source>
        <dbReference type="EMBL" id="EGY76603.1"/>
    </source>
</evidence>
<reference evidence="2 3" key="1">
    <citation type="submission" date="2011-06" db="EMBL/GenBank/DDBJ databases">
        <authorList>
            <person name="Muzny D."/>
            <person name="Qin X."/>
            <person name="Deng J."/>
            <person name="Jiang H."/>
            <person name="Liu Y."/>
            <person name="Qu J."/>
            <person name="Song X.-Z."/>
            <person name="Zhang L."/>
            <person name="Thornton R."/>
            <person name="Coyle M."/>
            <person name="Francisco L."/>
            <person name="Jackson L."/>
            <person name="Javaid M."/>
            <person name="Korchina V."/>
            <person name="Kovar C."/>
            <person name="Mata R."/>
            <person name="Mathew T."/>
            <person name="Ngo R."/>
            <person name="Nguyen L."/>
            <person name="Nguyen N."/>
            <person name="Okwuonu G."/>
            <person name="Ongeri F."/>
            <person name="Pham C."/>
            <person name="Simmons D."/>
            <person name="Wilczek-Boney K."/>
            <person name="Hale W."/>
            <person name="Jakkamsetti A."/>
            <person name="Pham P."/>
            <person name="Ruth R."/>
            <person name="San Lucas F."/>
            <person name="Warren J."/>
            <person name="Zhang J."/>
            <person name="Zhao Z."/>
            <person name="Zhou C."/>
            <person name="Zhu D."/>
            <person name="Lee S."/>
            <person name="Bess C."/>
            <person name="Blankenburg K."/>
            <person name="Forbes L."/>
            <person name="Fu Q."/>
            <person name="Gubbala S."/>
            <person name="Hirani K."/>
            <person name="Jayaseelan J.C."/>
            <person name="Lara F."/>
            <person name="Munidasa M."/>
            <person name="Palculict T."/>
            <person name="Patil S."/>
            <person name="Pu L.-L."/>
            <person name="Saada N."/>
            <person name="Tang L."/>
            <person name="Weissenberger G."/>
            <person name="Zhu Y."/>
            <person name="Hemphill L."/>
            <person name="Shang Y."/>
            <person name="Youmans B."/>
            <person name="Ayvaz T."/>
            <person name="Ross M."/>
            <person name="Santibanez J."/>
            <person name="Aqrawi P."/>
            <person name="Gross S."/>
            <person name="Joshi V."/>
            <person name="Fowler G."/>
            <person name="Nazareth L."/>
            <person name="Reid J."/>
            <person name="Worley K."/>
            <person name="Petrosino J."/>
            <person name="Highlander S."/>
            <person name="Gibbs R."/>
        </authorList>
    </citation>
    <scope>NUCLEOTIDE SEQUENCE [LARGE SCALE GENOMIC DNA]</scope>
    <source>
        <strain evidence="2 3">ATCC 29427</strain>
    </source>
</reference>
<organism evidence="2 3">
    <name type="scientific">Peptoniphilus indolicus ATCC 29427</name>
    <dbReference type="NCBI Taxonomy" id="997350"/>
    <lineage>
        <taxon>Bacteria</taxon>
        <taxon>Bacillati</taxon>
        <taxon>Bacillota</taxon>
        <taxon>Tissierellia</taxon>
        <taxon>Tissierellales</taxon>
        <taxon>Peptoniphilaceae</taxon>
        <taxon>Peptoniphilus</taxon>
    </lineage>
</organism>
<dbReference type="PATRIC" id="fig|997350.3.peg.1874"/>
<dbReference type="RefSeq" id="WP_004822816.1">
    <property type="nucleotide sequence ID" value="NZ_JH165066.1"/>
</dbReference>
<feature type="domain" description="DprA winged helix" evidence="1">
    <location>
        <begin position="2"/>
        <end position="46"/>
    </location>
</feature>
<protein>
    <recommendedName>
        <fullName evidence="1">DprA winged helix domain-containing protein</fullName>
    </recommendedName>
</protein>
<dbReference type="STRING" id="997350.HMPREF9129_1957"/>
<dbReference type="Proteomes" id="UP000003422">
    <property type="component" value="Unassembled WGS sequence"/>
</dbReference>
<sequence length="59" mass="6741">MDLSEDEIKVVECIEKGVNEIDDLARNLFMNVSELSSFLTILELKEVLTVNGKRIQLNM</sequence>
<accession>G4D6C7</accession>
<proteinExistence type="predicted"/>
<evidence type="ECO:0000313" key="3">
    <source>
        <dbReference type="Proteomes" id="UP000003422"/>
    </source>
</evidence>
<comment type="caution">
    <text evidence="2">The sequence shown here is derived from an EMBL/GenBank/DDBJ whole genome shotgun (WGS) entry which is preliminary data.</text>
</comment>